<comment type="caution">
    <text evidence="19">The sequence shown here is derived from an EMBL/GenBank/DDBJ whole genome shotgun (WGS) entry which is preliminary data.</text>
</comment>
<evidence type="ECO:0000256" key="15">
    <source>
        <dbReference type="ARBA" id="ARBA00049334"/>
    </source>
</evidence>
<dbReference type="FunFam" id="3.60.130.10:FF:000001">
    <property type="entry name" value="Trimethyllysine dioxygenase, mitochondrial"/>
    <property type="match status" value="1"/>
</dbReference>
<evidence type="ECO:0000256" key="1">
    <source>
        <dbReference type="ARBA" id="ARBA00001954"/>
    </source>
</evidence>
<dbReference type="SUPFAM" id="SSF51197">
    <property type="entry name" value="Clavaminate synthase-like"/>
    <property type="match status" value="1"/>
</dbReference>
<dbReference type="Proteomes" id="UP001203297">
    <property type="component" value="Unassembled WGS sequence"/>
</dbReference>
<dbReference type="Pfam" id="PF06155">
    <property type="entry name" value="GBBH-like_N"/>
    <property type="match status" value="1"/>
</dbReference>
<keyword evidence="8 19" id="KW-0223">Dioxygenase</keyword>
<feature type="domain" description="Gamma-butyrobetaine hydroxylase-like N-terminal" evidence="18">
    <location>
        <begin position="72"/>
        <end position="160"/>
    </location>
</feature>
<keyword evidence="7" id="KW-0124">Carnitine biosynthesis</keyword>
<comment type="similarity">
    <text evidence="4">Belongs to the gamma-BBH/TMLD family.</text>
</comment>
<keyword evidence="20" id="KW-1185">Reference proteome</keyword>
<dbReference type="Pfam" id="PF02668">
    <property type="entry name" value="TauD"/>
    <property type="match status" value="1"/>
</dbReference>
<evidence type="ECO:0000256" key="12">
    <source>
        <dbReference type="ARBA" id="ARBA00031778"/>
    </source>
</evidence>
<evidence type="ECO:0000256" key="5">
    <source>
        <dbReference type="ARBA" id="ARBA00012267"/>
    </source>
</evidence>
<sequence>MVVMGVMVMAGECSRADNTEHGISSSKETGDRQGARGRGRAKEFLTYSMLSLRSLWQISKLPRRNVTFTSLRNEREVFIQWDGTIRSKFHHIWLRDHCRCPQCFHPVTKQRLINTFDVGLSSPICDLEPVSTRSTSDGLEVLWPASSEPHVSIYPWPWLRRNSSCPSKDQEYSEKVLWGSRIAQDPPSVAYDEVMSDDEYGVYKWLSKIDKFGFCFVSGIPANPEATEKLANRIGFIRETHYGKFWDFTADLARGDTSYTNIALSAHTDNTYFTDPCGIQLFHLLEHIDGTGGATLLVDGFYVASILRDLYPDAYRLLSTVPIAAHAAGESEILYRATHPPLEHDSTGSLRTVRWNSDDRSVLRDVPYSDIPHLYEAMRTWNKLITSQDSEYWVQLSPGTAVAIDNHRVLHGRSAFTGKRRMCGAYIGGDEFRSRLSVLSEKFARPADLMATGTGKRGIWSHDF</sequence>
<dbReference type="CDD" id="cd00250">
    <property type="entry name" value="CAS_like"/>
    <property type="match status" value="1"/>
</dbReference>
<evidence type="ECO:0000256" key="8">
    <source>
        <dbReference type="ARBA" id="ARBA00022964"/>
    </source>
</evidence>
<protein>
    <recommendedName>
        <fullName evidence="5">trimethyllysine dioxygenase</fullName>
        <ecNumber evidence="5">1.14.11.8</ecNumber>
    </recommendedName>
    <alternativeName>
        <fullName evidence="12">Epsilon-trimethyllysine 2-oxoglutarate dioxygenase</fullName>
    </alternativeName>
    <alternativeName>
        <fullName evidence="11">TML hydroxylase</fullName>
    </alternativeName>
    <alternativeName>
        <fullName evidence="13">TML-alpha-ketoglutarate dioxygenase</fullName>
    </alternativeName>
</protein>
<evidence type="ECO:0000256" key="6">
    <source>
        <dbReference type="ARBA" id="ARBA00022723"/>
    </source>
</evidence>
<dbReference type="InterPro" id="IPR042098">
    <property type="entry name" value="TauD-like_sf"/>
</dbReference>
<gene>
    <name evidence="19" type="ORF">B0F90DRAFT_1811154</name>
</gene>
<dbReference type="InterPro" id="IPR003819">
    <property type="entry name" value="TauD/TfdA-like"/>
</dbReference>
<dbReference type="Gene3D" id="3.30.2020.30">
    <property type="match status" value="1"/>
</dbReference>
<keyword evidence="6" id="KW-0479">Metal-binding</keyword>
<organism evidence="19 20">
    <name type="scientific">Multifurca ochricompacta</name>
    <dbReference type="NCBI Taxonomy" id="376703"/>
    <lineage>
        <taxon>Eukaryota</taxon>
        <taxon>Fungi</taxon>
        <taxon>Dikarya</taxon>
        <taxon>Basidiomycota</taxon>
        <taxon>Agaricomycotina</taxon>
        <taxon>Agaricomycetes</taxon>
        <taxon>Russulales</taxon>
        <taxon>Russulaceae</taxon>
        <taxon>Multifurca</taxon>
    </lineage>
</organism>
<keyword evidence="9" id="KW-0560">Oxidoreductase</keyword>
<comment type="function">
    <text evidence="14">Converts trimethyllysine (TML) into hydroxytrimethyllysine (HTML).</text>
</comment>
<dbReference type="InterPro" id="IPR010376">
    <property type="entry name" value="GBBH-like_N"/>
</dbReference>
<dbReference type="FunFam" id="3.30.2020.30:FF:000002">
    <property type="entry name" value="Putative gamma-butyrobetaine dioxygenase"/>
    <property type="match status" value="1"/>
</dbReference>
<evidence type="ECO:0000259" key="18">
    <source>
        <dbReference type="Pfam" id="PF06155"/>
    </source>
</evidence>
<dbReference type="EMBL" id="WTXG01000039">
    <property type="protein sequence ID" value="KAI0297255.1"/>
    <property type="molecule type" value="Genomic_DNA"/>
</dbReference>
<dbReference type="InterPro" id="IPR038492">
    <property type="entry name" value="GBBH-like_N_sf"/>
</dbReference>
<dbReference type="Gene3D" id="3.60.130.10">
    <property type="entry name" value="Clavaminate synthase-like"/>
    <property type="match status" value="1"/>
</dbReference>
<dbReference type="InterPro" id="IPR012776">
    <property type="entry name" value="Trimethyllysine_dOase"/>
</dbReference>
<evidence type="ECO:0000256" key="14">
    <source>
        <dbReference type="ARBA" id="ARBA00046008"/>
    </source>
</evidence>
<dbReference type="GO" id="GO:0050353">
    <property type="term" value="F:trimethyllysine dioxygenase activity"/>
    <property type="evidence" value="ECO:0007669"/>
    <property type="project" value="UniProtKB-EC"/>
</dbReference>
<dbReference type="AlphaFoldDB" id="A0AAD4M1S9"/>
<evidence type="ECO:0000256" key="16">
    <source>
        <dbReference type="SAM" id="MobiDB-lite"/>
    </source>
</evidence>
<dbReference type="PANTHER" id="PTHR10696">
    <property type="entry name" value="GAMMA-BUTYROBETAINE HYDROXYLASE-RELATED"/>
    <property type="match status" value="1"/>
</dbReference>
<evidence type="ECO:0000256" key="3">
    <source>
        <dbReference type="ARBA" id="ARBA00005022"/>
    </source>
</evidence>
<dbReference type="PANTHER" id="PTHR10696:SF51">
    <property type="entry name" value="TRIMETHYLLYSINE DIOXYGENASE, MITOCHONDRIAL"/>
    <property type="match status" value="1"/>
</dbReference>
<evidence type="ECO:0000313" key="19">
    <source>
        <dbReference type="EMBL" id="KAI0297255.1"/>
    </source>
</evidence>
<dbReference type="GO" id="GO:0005739">
    <property type="term" value="C:mitochondrion"/>
    <property type="evidence" value="ECO:0007669"/>
    <property type="project" value="TreeGrafter"/>
</dbReference>
<dbReference type="GO" id="GO:0005506">
    <property type="term" value="F:iron ion binding"/>
    <property type="evidence" value="ECO:0007669"/>
    <property type="project" value="InterPro"/>
</dbReference>
<accession>A0AAD4M1S9</accession>
<evidence type="ECO:0000256" key="9">
    <source>
        <dbReference type="ARBA" id="ARBA00023002"/>
    </source>
</evidence>
<keyword evidence="10" id="KW-0408">Iron</keyword>
<comment type="pathway">
    <text evidence="3">Amine and polyamine biosynthesis; carnitine biosynthesis.</text>
</comment>
<dbReference type="GO" id="GO:0045329">
    <property type="term" value="P:carnitine biosynthetic process"/>
    <property type="evidence" value="ECO:0007669"/>
    <property type="project" value="UniProtKB-KW"/>
</dbReference>
<evidence type="ECO:0000256" key="10">
    <source>
        <dbReference type="ARBA" id="ARBA00023004"/>
    </source>
</evidence>
<evidence type="ECO:0000256" key="13">
    <source>
        <dbReference type="ARBA" id="ARBA00032283"/>
    </source>
</evidence>
<reference evidence="19" key="1">
    <citation type="journal article" date="2022" name="New Phytol.">
        <title>Evolutionary transition to the ectomycorrhizal habit in the genomes of a hyperdiverse lineage of mushroom-forming fungi.</title>
        <authorList>
            <person name="Looney B."/>
            <person name="Miyauchi S."/>
            <person name="Morin E."/>
            <person name="Drula E."/>
            <person name="Courty P.E."/>
            <person name="Kohler A."/>
            <person name="Kuo A."/>
            <person name="LaButti K."/>
            <person name="Pangilinan J."/>
            <person name="Lipzen A."/>
            <person name="Riley R."/>
            <person name="Andreopoulos W."/>
            <person name="He G."/>
            <person name="Johnson J."/>
            <person name="Nolan M."/>
            <person name="Tritt A."/>
            <person name="Barry K.W."/>
            <person name="Grigoriev I.V."/>
            <person name="Nagy L.G."/>
            <person name="Hibbett D."/>
            <person name="Henrissat B."/>
            <person name="Matheny P.B."/>
            <person name="Labbe J."/>
            <person name="Martin F.M."/>
        </authorList>
    </citation>
    <scope>NUCLEOTIDE SEQUENCE</scope>
    <source>
        <strain evidence="19">BPL690</strain>
    </source>
</reference>
<comment type="catalytic activity">
    <reaction evidence="15">
        <text>N(6),N(6),N(6)-trimethyl-L-lysine + 2-oxoglutarate + O2 = (3S)-3-hydroxy-N(6),N(6),N(6)-trimethyl-L-lysine + succinate + CO2</text>
        <dbReference type="Rhea" id="RHEA:14181"/>
        <dbReference type="ChEBI" id="CHEBI:15379"/>
        <dbReference type="ChEBI" id="CHEBI:16526"/>
        <dbReference type="ChEBI" id="CHEBI:16810"/>
        <dbReference type="ChEBI" id="CHEBI:30031"/>
        <dbReference type="ChEBI" id="CHEBI:58100"/>
        <dbReference type="ChEBI" id="CHEBI:141499"/>
        <dbReference type="EC" id="1.14.11.8"/>
    </reaction>
</comment>
<proteinExistence type="inferred from homology"/>
<dbReference type="NCBIfam" id="TIGR02410">
    <property type="entry name" value="carnitine_TMLD"/>
    <property type="match status" value="1"/>
</dbReference>
<evidence type="ECO:0000256" key="4">
    <source>
        <dbReference type="ARBA" id="ARBA00008654"/>
    </source>
</evidence>
<dbReference type="InterPro" id="IPR050411">
    <property type="entry name" value="AlphaKG_dependent_hydroxylases"/>
</dbReference>
<feature type="region of interest" description="Disordered" evidence="16">
    <location>
        <begin position="17"/>
        <end position="37"/>
    </location>
</feature>
<feature type="domain" description="TauD/TfdA-like" evidence="17">
    <location>
        <begin position="188"/>
        <end position="426"/>
    </location>
</feature>
<name>A0AAD4M1S9_9AGAM</name>
<evidence type="ECO:0000256" key="7">
    <source>
        <dbReference type="ARBA" id="ARBA00022873"/>
    </source>
</evidence>
<evidence type="ECO:0000259" key="17">
    <source>
        <dbReference type="Pfam" id="PF02668"/>
    </source>
</evidence>
<evidence type="ECO:0000313" key="20">
    <source>
        <dbReference type="Proteomes" id="UP001203297"/>
    </source>
</evidence>
<evidence type="ECO:0000256" key="2">
    <source>
        <dbReference type="ARBA" id="ARBA00001961"/>
    </source>
</evidence>
<dbReference type="EC" id="1.14.11.8" evidence="5"/>
<evidence type="ECO:0000256" key="11">
    <source>
        <dbReference type="ARBA" id="ARBA00030363"/>
    </source>
</evidence>
<comment type="cofactor">
    <cofactor evidence="2">
        <name>L-ascorbate</name>
        <dbReference type="ChEBI" id="CHEBI:38290"/>
    </cofactor>
</comment>
<comment type="cofactor">
    <cofactor evidence="1">
        <name>Fe(2+)</name>
        <dbReference type="ChEBI" id="CHEBI:29033"/>
    </cofactor>
</comment>